<protein>
    <submittedName>
        <fullName evidence="1">23258_t:CDS:1</fullName>
    </submittedName>
</protein>
<evidence type="ECO:0000313" key="2">
    <source>
        <dbReference type="Proteomes" id="UP000789901"/>
    </source>
</evidence>
<accession>A0ABN7X0B3</accession>
<comment type="caution">
    <text evidence="1">The sequence shown here is derived from an EMBL/GenBank/DDBJ whole genome shotgun (WGS) entry which is preliminary data.</text>
</comment>
<organism evidence="1 2">
    <name type="scientific">Gigaspora margarita</name>
    <dbReference type="NCBI Taxonomy" id="4874"/>
    <lineage>
        <taxon>Eukaryota</taxon>
        <taxon>Fungi</taxon>
        <taxon>Fungi incertae sedis</taxon>
        <taxon>Mucoromycota</taxon>
        <taxon>Glomeromycotina</taxon>
        <taxon>Glomeromycetes</taxon>
        <taxon>Diversisporales</taxon>
        <taxon>Gigasporaceae</taxon>
        <taxon>Gigaspora</taxon>
    </lineage>
</organism>
<proteinExistence type="predicted"/>
<name>A0ABN7X0B3_GIGMA</name>
<evidence type="ECO:0000313" key="1">
    <source>
        <dbReference type="EMBL" id="CAG8844885.1"/>
    </source>
</evidence>
<dbReference type="EMBL" id="CAJVQB010077450">
    <property type="protein sequence ID" value="CAG8844885.1"/>
    <property type="molecule type" value="Genomic_DNA"/>
</dbReference>
<reference evidence="1 2" key="1">
    <citation type="submission" date="2021-06" db="EMBL/GenBank/DDBJ databases">
        <authorList>
            <person name="Kallberg Y."/>
            <person name="Tangrot J."/>
            <person name="Rosling A."/>
        </authorList>
    </citation>
    <scope>NUCLEOTIDE SEQUENCE [LARGE SCALE GENOMIC DNA]</scope>
    <source>
        <strain evidence="1 2">120-4 pot B 10/14</strain>
    </source>
</reference>
<gene>
    <name evidence="1" type="ORF">GMARGA_LOCUS37348</name>
</gene>
<sequence length="252" mass="29654">METTQMSSDCKIIKLTSEFGKNIHYHLHSNEMRYSNLDKYKNRFDIIMQTSQSKQLYVPNFSHSPNSNRKQLLCLDIVKLIQNHQSGWSTQALANDEEKQFIISLSEALWYIDMCDNTKLKERSFNIPLMFHEFLGRANPEAYKGARKQFDINELNIHCRSLIPFLTSSWMRSSNFSWLYAAFNNLIVAISDYAKYLDKQRETVISNHIKDGPVRSIEKATSINIYKNNNWINSCNKMKYRKLENILKDFPL</sequence>
<dbReference type="Proteomes" id="UP000789901">
    <property type="component" value="Unassembled WGS sequence"/>
</dbReference>
<keyword evidence="2" id="KW-1185">Reference proteome</keyword>